<dbReference type="PANTHER" id="PTHR44936:SF5">
    <property type="entry name" value="SENSOR HISTIDINE KINASE ENVZ"/>
    <property type="match status" value="1"/>
</dbReference>
<dbReference type="EMBL" id="RBRY01000034">
    <property type="protein sequence ID" value="RMR61168.1"/>
    <property type="molecule type" value="Genomic_DNA"/>
</dbReference>
<proteinExistence type="predicted"/>
<sequence>MDWDTIGKFASLARPAKCIAAVMKTPLWFPQSFFSRTLWLVLIVVLFSKALTLVYLLMNEDVLVDRQYSHGVALTLRAYWAANENDREAIAEAAGLIRVVGGGVPEGEQHWPYSEIYQRQMQAELGADTEVRLRVHAPPALWVRAPSLGDGWLKVPLYPHPLRGQKIWNVLGWFLAIGLLSTASAWIFVRQLNQPLKRLVFAARQLGQGRSVRLPVSDTPSEMTEVYRAFNQMAEDVEQAGQERELMLAGVSHDLRTPLTRLRLSLELMSDENEFTEGMVRDIEDMDAILDQFLAFIRDGRDEEIEEVDLSDLVREVVAPFNHPDEHIRLCLEPIPPFPLRRVSMKRLLTNLIGNAMHHAGNGIEVAAYVSGDTSAPYVVLSVLDRGAGIDPSELDIIFNPFIRGDRARSGKGTGLGLAIVKRIAAMHGGNVELRNRSGGGLEARVRLPLGLMLPRDAV</sequence>
<dbReference type="EC" id="2.7.13.3" evidence="3"/>
<keyword evidence="4" id="KW-1003">Cell membrane</keyword>
<evidence type="ECO:0000259" key="17">
    <source>
        <dbReference type="PROSITE" id="PS50885"/>
    </source>
</evidence>
<keyword evidence="8 15" id="KW-0812">Transmembrane</keyword>
<dbReference type="SUPFAM" id="SSF47384">
    <property type="entry name" value="Homodimeric domain of signal transducing histidine kinase"/>
    <property type="match status" value="1"/>
</dbReference>
<evidence type="ECO:0000256" key="1">
    <source>
        <dbReference type="ARBA" id="ARBA00000085"/>
    </source>
</evidence>
<dbReference type="Proteomes" id="UP000278332">
    <property type="component" value="Unassembled WGS sequence"/>
</dbReference>
<organism evidence="18 19">
    <name type="scientific">Pseudomonas cichorii</name>
    <dbReference type="NCBI Taxonomy" id="36746"/>
    <lineage>
        <taxon>Bacteria</taxon>
        <taxon>Pseudomonadati</taxon>
        <taxon>Pseudomonadota</taxon>
        <taxon>Gammaproteobacteria</taxon>
        <taxon>Pseudomonadales</taxon>
        <taxon>Pseudomonadaceae</taxon>
        <taxon>Pseudomonas</taxon>
    </lineage>
</organism>
<dbReference type="GO" id="GO:0000155">
    <property type="term" value="F:phosphorelay sensor kinase activity"/>
    <property type="evidence" value="ECO:0007669"/>
    <property type="project" value="InterPro"/>
</dbReference>
<dbReference type="SUPFAM" id="SSF55874">
    <property type="entry name" value="ATPase domain of HSP90 chaperone/DNA topoisomerase II/histidine kinase"/>
    <property type="match status" value="1"/>
</dbReference>
<evidence type="ECO:0000259" key="16">
    <source>
        <dbReference type="PROSITE" id="PS50109"/>
    </source>
</evidence>
<dbReference type="Pfam" id="PF00512">
    <property type="entry name" value="HisKA"/>
    <property type="match status" value="1"/>
</dbReference>
<evidence type="ECO:0000256" key="6">
    <source>
        <dbReference type="ARBA" id="ARBA00022553"/>
    </source>
</evidence>
<keyword evidence="9" id="KW-0547">Nucleotide-binding</keyword>
<reference evidence="18 19" key="1">
    <citation type="submission" date="2018-08" db="EMBL/GenBank/DDBJ databases">
        <title>Recombination of ecologically and evolutionarily significant loci maintains genetic cohesion in the Pseudomonas syringae species complex.</title>
        <authorList>
            <person name="Dillon M."/>
            <person name="Thakur S."/>
            <person name="Almeida R.N.D."/>
            <person name="Weir B.S."/>
            <person name="Guttman D.S."/>
        </authorList>
    </citation>
    <scope>NUCLEOTIDE SEQUENCE [LARGE SCALE GENOMIC DNA]</scope>
    <source>
        <strain evidence="18 19">ICMP 6917</strain>
    </source>
</reference>
<keyword evidence="13" id="KW-0902">Two-component regulatory system</keyword>
<gene>
    <name evidence="18" type="ORF">ALP84_02091</name>
</gene>
<feature type="domain" description="Histidine kinase" evidence="16">
    <location>
        <begin position="250"/>
        <end position="452"/>
    </location>
</feature>
<keyword evidence="10 18" id="KW-0418">Kinase</keyword>
<evidence type="ECO:0000256" key="3">
    <source>
        <dbReference type="ARBA" id="ARBA00012438"/>
    </source>
</evidence>
<evidence type="ECO:0000256" key="7">
    <source>
        <dbReference type="ARBA" id="ARBA00022679"/>
    </source>
</evidence>
<keyword evidence="11" id="KW-0067">ATP-binding</keyword>
<evidence type="ECO:0000256" key="12">
    <source>
        <dbReference type="ARBA" id="ARBA00022989"/>
    </source>
</evidence>
<dbReference type="Pfam" id="PF02518">
    <property type="entry name" value="HATPase_c"/>
    <property type="match status" value="1"/>
</dbReference>
<dbReference type="InterPro" id="IPR005467">
    <property type="entry name" value="His_kinase_dom"/>
</dbReference>
<dbReference type="Gene3D" id="3.30.565.10">
    <property type="entry name" value="Histidine kinase-like ATPase, C-terminal domain"/>
    <property type="match status" value="1"/>
</dbReference>
<evidence type="ECO:0000313" key="19">
    <source>
        <dbReference type="Proteomes" id="UP000278332"/>
    </source>
</evidence>
<evidence type="ECO:0000256" key="2">
    <source>
        <dbReference type="ARBA" id="ARBA00004429"/>
    </source>
</evidence>
<comment type="subcellular location">
    <subcellularLocation>
        <location evidence="2">Cell inner membrane</location>
        <topology evidence="2">Multi-pass membrane protein</topology>
    </subcellularLocation>
</comment>
<dbReference type="GO" id="GO:0005524">
    <property type="term" value="F:ATP binding"/>
    <property type="evidence" value="ECO:0007669"/>
    <property type="project" value="UniProtKB-KW"/>
</dbReference>
<accession>A0A3M4WAH4</accession>
<evidence type="ECO:0000256" key="14">
    <source>
        <dbReference type="ARBA" id="ARBA00023136"/>
    </source>
</evidence>
<evidence type="ECO:0000256" key="8">
    <source>
        <dbReference type="ARBA" id="ARBA00022692"/>
    </source>
</evidence>
<dbReference type="GO" id="GO:0005886">
    <property type="term" value="C:plasma membrane"/>
    <property type="evidence" value="ECO:0007669"/>
    <property type="project" value="UniProtKB-SubCell"/>
</dbReference>
<dbReference type="InterPro" id="IPR050980">
    <property type="entry name" value="2C_sensor_his_kinase"/>
</dbReference>
<dbReference type="AlphaFoldDB" id="A0A3M4WAH4"/>
<dbReference type="PANTHER" id="PTHR44936">
    <property type="entry name" value="SENSOR PROTEIN CREC"/>
    <property type="match status" value="1"/>
</dbReference>
<dbReference type="Gene3D" id="1.10.287.130">
    <property type="match status" value="1"/>
</dbReference>
<dbReference type="Pfam" id="PF00672">
    <property type="entry name" value="HAMP"/>
    <property type="match status" value="1"/>
</dbReference>
<dbReference type="PROSITE" id="PS50885">
    <property type="entry name" value="HAMP"/>
    <property type="match status" value="1"/>
</dbReference>
<keyword evidence="7" id="KW-0808">Transferase</keyword>
<dbReference type="InterPro" id="IPR036097">
    <property type="entry name" value="HisK_dim/P_sf"/>
</dbReference>
<evidence type="ECO:0000256" key="13">
    <source>
        <dbReference type="ARBA" id="ARBA00023012"/>
    </source>
</evidence>
<evidence type="ECO:0000256" key="15">
    <source>
        <dbReference type="SAM" id="Phobius"/>
    </source>
</evidence>
<dbReference type="CDD" id="cd00082">
    <property type="entry name" value="HisKA"/>
    <property type="match status" value="1"/>
</dbReference>
<evidence type="ECO:0000256" key="9">
    <source>
        <dbReference type="ARBA" id="ARBA00022741"/>
    </source>
</evidence>
<keyword evidence="5" id="KW-0997">Cell inner membrane</keyword>
<feature type="transmembrane region" description="Helical" evidence="15">
    <location>
        <begin position="167"/>
        <end position="189"/>
    </location>
</feature>
<dbReference type="InterPro" id="IPR003661">
    <property type="entry name" value="HisK_dim/P_dom"/>
</dbReference>
<dbReference type="InterPro" id="IPR036890">
    <property type="entry name" value="HATPase_C_sf"/>
</dbReference>
<dbReference type="SMART" id="SM00387">
    <property type="entry name" value="HATPase_c"/>
    <property type="match status" value="1"/>
</dbReference>
<comment type="caution">
    <text evidence="18">The sequence shown here is derived from an EMBL/GenBank/DDBJ whole genome shotgun (WGS) entry which is preliminary data.</text>
</comment>
<keyword evidence="6" id="KW-0597">Phosphoprotein</keyword>
<dbReference type="PROSITE" id="PS50109">
    <property type="entry name" value="HIS_KIN"/>
    <property type="match status" value="1"/>
</dbReference>
<protein>
    <recommendedName>
        <fullName evidence="3">histidine kinase</fullName>
        <ecNumber evidence="3">2.7.13.3</ecNumber>
    </recommendedName>
</protein>
<evidence type="ECO:0000313" key="18">
    <source>
        <dbReference type="EMBL" id="RMR61168.1"/>
    </source>
</evidence>
<keyword evidence="12 15" id="KW-1133">Transmembrane helix</keyword>
<dbReference type="InterPro" id="IPR003594">
    <property type="entry name" value="HATPase_dom"/>
</dbReference>
<feature type="transmembrane region" description="Helical" evidence="15">
    <location>
        <begin position="37"/>
        <end position="58"/>
    </location>
</feature>
<evidence type="ECO:0000256" key="10">
    <source>
        <dbReference type="ARBA" id="ARBA00022777"/>
    </source>
</evidence>
<dbReference type="SMART" id="SM00388">
    <property type="entry name" value="HisKA"/>
    <property type="match status" value="1"/>
</dbReference>
<evidence type="ECO:0000256" key="4">
    <source>
        <dbReference type="ARBA" id="ARBA00022475"/>
    </source>
</evidence>
<dbReference type="InterPro" id="IPR004358">
    <property type="entry name" value="Sig_transdc_His_kin-like_C"/>
</dbReference>
<dbReference type="SMART" id="SM00304">
    <property type="entry name" value="HAMP"/>
    <property type="match status" value="1"/>
</dbReference>
<name>A0A3M4WAH4_PSECI</name>
<comment type="catalytic activity">
    <reaction evidence="1">
        <text>ATP + protein L-histidine = ADP + protein N-phospho-L-histidine.</text>
        <dbReference type="EC" id="2.7.13.3"/>
    </reaction>
</comment>
<evidence type="ECO:0000256" key="11">
    <source>
        <dbReference type="ARBA" id="ARBA00022840"/>
    </source>
</evidence>
<evidence type="ECO:0000256" key="5">
    <source>
        <dbReference type="ARBA" id="ARBA00022519"/>
    </source>
</evidence>
<dbReference type="InterPro" id="IPR003660">
    <property type="entry name" value="HAMP_dom"/>
</dbReference>
<feature type="domain" description="HAMP" evidence="17">
    <location>
        <begin position="190"/>
        <end position="242"/>
    </location>
</feature>
<keyword evidence="14 15" id="KW-0472">Membrane</keyword>
<dbReference type="CDD" id="cd06225">
    <property type="entry name" value="HAMP"/>
    <property type="match status" value="1"/>
</dbReference>
<dbReference type="PRINTS" id="PR00344">
    <property type="entry name" value="BCTRLSENSOR"/>
</dbReference>